<dbReference type="PRINTS" id="PR00081">
    <property type="entry name" value="GDHRDH"/>
</dbReference>
<dbReference type="Gene3D" id="3.40.50.720">
    <property type="entry name" value="NAD(P)-binding Rossmann-like Domain"/>
    <property type="match status" value="1"/>
</dbReference>
<evidence type="ECO:0000256" key="3">
    <source>
        <dbReference type="RuleBase" id="RU000363"/>
    </source>
</evidence>
<dbReference type="InterPro" id="IPR036291">
    <property type="entry name" value="NAD(P)-bd_dom_sf"/>
</dbReference>
<dbReference type="PANTHER" id="PTHR42760">
    <property type="entry name" value="SHORT-CHAIN DEHYDROGENASES/REDUCTASES FAMILY MEMBER"/>
    <property type="match status" value="1"/>
</dbReference>
<dbReference type="GO" id="GO:0016616">
    <property type="term" value="F:oxidoreductase activity, acting on the CH-OH group of donors, NAD or NADP as acceptor"/>
    <property type="evidence" value="ECO:0007669"/>
    <property type="project" value="TreeGrafter"/>
</dbReference>
<evidence type="ECO:0000313" key="5">
    <source>
        <dbReference type="Proteomes" id="UP000799439"/>
    </source>
</evidence>
<dbReference type="EMBL" id="ML996092">
    <property type="protein sequence ID" value="KAF2148823.1"/>
    <property type="molecule type" value="Genomic_DNA"/>
</dbReference>
<evidence type="ECO:0000256" key="2">
    <source>
        <dbReference type="ARBA" id="ARBA00022857"/>
    </source>
</evidence>
<protein>
    <submittedName>
        <fullName evidence="4">Dehydrogenase with different specificitie</fullName>
    </submittedName>
</protein>
<dbReference type="OrthoDB" id="417891at2759"/>
<dbReference type="PROSITE" id="PS00061">
    <property type="entry name" value="ADH_SHORT"/>
    <property type="match status" value="1"/>
</dbReference>
<evidence type="ECO:0000313" key="4">
    <source>
        <dbReference type="EMBL" id="KAF2148823.1"/>
    </source>
</evidence>
<dbReference type="InterPro" id="IPR020904">
    <property type="entry name" value="Sc_DH/Rdtase_CS"/>
</dbReference>
<organism evidence="4 5">
    <name type="scientific">Myriangium duriaei CBS 260.36</name>
    <dbReference type="NCBI Taxonomy" id="1168546"/>
    <lineage>
        <taxon>Eukaryota</taxon>
        <taxon>Fungi</taxon>
        <taxon>Dikarya</taxon>
        <taxon>Ascomycota</taxon>
        <taxon>Pezizomycotina</taxon>
        <taxon>Dothideomycetes</taxon>
        <taxon>Dothideomycetidae</taxon>
        <taxon>Myriangiales</taxon>
        <taxon>Myriangiaceae</taxon>
        <taxon>Myriangium</taxon>
    </lineage>
</organism>
<dbReference type="FunFam" id="3.40.50.720:FF:000084">
    <property type="entry name" value="Short-chain dehydrogenase reductase"/>
    <property type="match status" value="1"/>
</dbReference>
<dbReference type="SUPFAM" id="SSF51735">
    <property type="entry name" value="NAD(P)-binding Rossmann-fold domains"/>
    <property type="match status" value="1"/>
</dbReference>
<dbReference type="Proteomes" id="UP000799439">
    <property type="component" value="Unassembled WGS sequence"/>
</dbReference>
<dbReference type="Pfam" id="PF00106">
    <property type="entry name" value="adh_short"/>
    <property type="match status" value="1"/>
</dbReference>
<reference evidence="4" key="1">
    <citation type="journal article" date="2020" name="Stud. Mycol.">
        <title>101 Dothideomycetes genomes: a test case for predicting lifestyles and emergence of pathogens.</title>
        <authorList>
            <person name="Haridas S."/>
            <person name="Albert R."/>
            <person name="Binder M."/>
            <person name="Bloem J."/>
            <person name="Labutti K."/>
            <person name="Salamov A."/>
            <person name="Andreopoulos B."/>
            <person name="Baker S."/>
            <person name="Barry K."/>
            <person name="Bills G."/>
            <person name="Bluhm B."/>
            <person name="Cannon C."/>
            <person name="Castanera R."/>
            <person name="Culley D."/>
            <person name="Daum C."/>
            <person name="Ezra D."/>
            <person name="Gonzalez J."/>
            <person name="Henrissat B."/>
            <person name="Kuo A."/>
            <person name="Liang C."/>
            <person name="Lipzen A."/>
            <person name="Lutzoni F."/>
            <person name="Magnuson J."/>
            <person name="Mondo S."/>
            <person name="Nolan M."/>
            <person name="Ohm R."/>
            <person name="Pangilinan J."/>
            <person name="Park H.-J."/>
            <person name="Ramirez L."/>
            <person name="Alfaro M."/>
            <person name="Sun H."/>
            <person name="Tritt A."/>
            <person name="Yoshinaga Y."/>
            <person name="Zwiers L.-H."/>
            <person name="Turgeon B."/>
            <person name="Goodwin S."/>
            <person name="Spatafora J."/>
            <person name="Crous P."/>
            <person name="Grigoriev I."/>
        </authorList>
    </citation>
    <scope>NUCLEOTIDE SEQUENCE</scope>
    <source>
        <strain evidence="4">CBS 260.36</strain>
    </source>
</reference>
<dbReference type="AlphaFoldDB" id="A0A9P4IRQ6"/>
<keyword evidence="5" id="KW-1185">Reference proteome</keyword>
<dbReference type="PANTHER" id="PTHR42760:SF127">
    <property type="entry name" value="3-KETOACYL-ACYL CARRIER PROTEIN REDUCTASE-RELATED"/>
    <property type="match status" value="1"/>
</dbReference>
<evidence type="ECO:0000256" key="1">
    <source>
        <dbReference type="ARBA" id="ARBA00006484"/>
    </source>
</evidence>
<keyword evidence="2" id="KW-0521">NADP</keyword>
<dbReference type="InterPro" id="IPR002347">
    <property type="entry name" value="SDR_fam"/>
</dbReference>
<accession>A0A9P4IRQ6</accession>
<name>A0A9P4IRQ6_9PEZI</name>
<dbReference type="CDD" id="cd05233">
    <property type="entry name" value="SDR_c"/>
    <property type="match status" value="1"/>
</dbReference>
<gene>
    <name evidence="4" type="ORF">K461DRAFT_231819</name>
</gene>
<comment type="similarity">
    <text evidence="1 3">Belongs to the short-chain dehydrogenases/reductases (SDR) family.</text>
</comment>
<dbReference type="PRINTS" id="PR00080">
    <property type="entry name" value="SDRFAMILY"/>
</dbReference>
<comment type="caution">
    <text evidence="4">The sequence shown here is derived from an EMBL/GenBank/DDBJ whole genome shotgun (WGS) entry which is preliminary data.</text>
</comment>
<dbReference type="GO" id="GO:0048038">
    <property type="term" value="F:quinone binding"/>
    <property type="evidence" value="ECO:0007669"/>
    <property type="project" value="TreeGrafter"/>
</dbReference>
<sequence>MSFSGKTVIVTGGCGGLGEAISKAFLAEGANVVAADINAQLISSFESANGKDTLLAHQCDISSEEGVDGLFRSAIHKFGQVDILINNAGVMDSFEPVGELEKKIWDRVLGVNLTAVYLTSNKATKHMVEKQINGSILNVGSFAGTVGWGAGAAYTASKWGLIGLTKNTASFYGDKGVRCNAILPGGMKTNVGAHFAQGYRFVDVANVAGLILYLSGDGAKLVNGACVPIDNGWTAY</sequence>
<dbReference type="GO" id="GO:0006633">
    <property type="term" value="P:fatty acid biosynthetic process"/>
    <property type="evidence" value="ECO:0007669"/>
    <property type="project" value="TreeGrafter"/>
</dbReference>
<proteinExistence type="inferred from homology"/>